<dbReference type="GO" id="GO:0033768">
    <property type="term" value="C:SUMO-targeted ubiquitin ligase complex"/>
    <property type="evidence" value="ECO:0007669"/>
    <property type="project" value="EnsemblFungi"/>
</dbReference>
<dbReference type="Gene3D" id="3.30.40.10">
    <property type="entry name" value="Zinc/RING finger domain, C3HC4 (zinc finger)"/>
    <property type="match status" value="1"/>
</dbReference>
<feature type="domain" description="RING-type" evidence="6">
    <location>
        <begin position="197"/>
        <end position="238"/>
    </location>
</feature>
<dbReference type="HOGENOM" id="CLU_1094820_0_0_1"/>
<dbReference type="PANTHER" id="PTHR47094">
    <property type="entry name" value="ELFLESS, ISOFORM B"/>
    <property type="match status" value="1"/>
</dbReference>
<dbReference type="GO" id="GO:0140082">
    <property type="term" value="F:SUMO-ubiquitin ligase activity"/>
    <property type="evidence" value="ECO:0007669"/>
    <property type="project" value="TreeGrafter"/>
</dbReference>
<dbReference type="EMBL" id="KE546996">
    <property type="protein sequence ID" value="EPY49304.1"/>
    <property type="molecule type" value="Genomic_DNA"/>
</dbReference>
<evidence type="ECO:0000259" key="6">
    <source>
        <dbReference type="PROSITE" id="PS50089"/>
    </source>
</evidence>
<dbReference type="GO" id="GO:0006511">
    <property type="term" value="P:ubiquitin-dependent protein catabolic process"/>
    <property type="evidence" value="ECO:0007669"/>
    <property type="project" value="EnsemblFungi"/>
</dbReference>
<dbReference type="SMART" id="SM00184">
    <property type="entry name" value="RING"/>
    <property type="match status" value="1"/>
</dbReference>
<keyword evidence="7" id="KW-0436">Ligase</keyword>
<feature type="region of interest" description="Disordered" evidence="5">
    <location>
        <begin position="24"/>
        <end position="61"/>
    </location>
</feature>
<evidence type="ECO:0000256" key="2">
    <source>
        <dbReference type="ARBA" id="ARBA00022771"/>
    </source>
</evidence>
<dbReference type="eggNOG" id="KOG0317">
    <property type="taxonomic scope" value="Eukaryota"/>
</dbReference>
<dbReference type="InterPro" id="IPR049627">
    <property type="entry name" value="SLX8"/>
</dbReference>
<dbReference type="OMA" id="NVICLEM"/>
<dbReference type="Proteomes" id="UP000015464">
    <property type="component" value="Unassembled WGS sequence"/>
</dbReference>
<feature type="region of interest" description="Disordered" evidence="5">
    <location>
        <begin position="161"/>
        <end position="185"/>
    </location>
</feature>
<dbReference type="InterPro" id="IPR013083">
    <property type="entry name" value="Znf_RING/FYVE/PHD"/>
</dbReference>
<dbReference type="PANTHER" id="PTHR47094:SF1">
    <property type="entry name" value="RING-TYPE E3 UBIQUITIN TRANSFERASE"/>
    <property type="match status" value="1"/>
</dbReference>
<dbReference type="STRING" id="653667.S9VT24"/>
<dbReference type="GO" id="GO:0000785">
    <property type="term" value="C:chromatin"/>
    <property type="evidence" value="ECO:0007669"/>
    <property type="project" value="EnsemblFungi"/>
</dbReference>
<dbReference type="GO" id="GO:0032183">
    <property type="term" value="F:SUMO binding"/>
    <property type="evidence" value="ECO:0007669"/>
    <property type="project" value="TreeGrafter"/>
</dbReference>
<dbReference type="SUPFAM" id="SSF57850">
    <property type="entry name" value="RING/U-box"/>
    <property type="match status" value="1"/>
</dbReference>
<evidence type="ECO:0000256" key="3">
    <source>
        <dbReference type="ARBA" id="ARBA00022833"/>
    </source>
</evidence>
<evidence type="ECO:0000256" key="4">
    <source>
        <dbReference type="PROSITE-ProRule" id="PRU00175"/>
    </source>
</evidence>
<dbReference type="GO" id="GO:0120290">
    <property type="term" value="P:stalled replication fork localization to nuclear periphery"/>
    <property type="evidence" value="ECO:0007669"/>
    <property type="project" value="EnsemblFungi"/>
</dbReference>
<sequence>MPPTPRSGSQRYVPYDVRIPRSPREAAAVAAARRQNRRSSEVSYSTEEAPHESPSEHGDIRGVADRDVDEVFNNHGLQQNTYPGLSEASSVPRSVRSLAHNESLGSLERSRNEWSAELDNLDDLDVLEDISPLQEVSQCRDPSGNSMSAYDDVIDLTEAEQKLSQPKQRNRKQKPSSEAAPGIASVNNSQRLADYKCVICLDNPENLSATPCGHIFCNFCILSALGNSSATQKCPVCRRKVHPKNVICLEMMLGSEQNNKD</sequence>
<dbReference type="GO" id="GO:0061630">
    <property type="term" value="F:ubiquitin protein ligase activity"/>
    <property type="evidence" value="ECO:0007669"/>
    <property type="project" value="EnsemblFungi"/>
</dbReference>
<keyword evidence="3" id="KW-0862">Zinc</keyword>
<dbReference type="PROSITE" id="PS50089">
    <property type="entry name" value="ZF_RING_2"/>
    <property type="match status" value="1"/>
</dbReference>
<keyword evidence="1" id="KW-0479">Metal-binding</keyword>
<dbReference type="OrthoDB" id="6270329at2759"/>
<dbReference type="GO" id="GO:0003677">
    <property type="term" value="F:DNA binding"/>
    <property type="evidence" value="ECO:0007669"/>
    <property type="project" value="EnsemblFungi"/>
</dbReference>
<gene>
    <name evidence="7" type="ORF">SPOG_04346</name>
</gene>
<dbReference type="GeneID" id="25038659"/>
<reference evidence="7 8" key="1">
    <citation type="journal article" date="2011" name="Science">
        <title>Comparative functional genomics of the fission yeasts.</title>
        <authorList>
            <person name="Rhind N."/>
            <person name="Chen Z."/>
            <person name="Yassour M."/>
            <person name="Thompson D.A."/>
            <person name="Haas B.J."/>
            <person name="Habib N."/>
            <person name="Wapinski I."/>
            <person name="Roy S."/>
            <person name="Lin M.F."/>
            <person name="Heiman D.I."/>
            <person name="Young S.K."/>
            <person name="Furuya K."/>
            <person name="Guo Y."/>
            <person name="Pidoux A."/>
            <person name="Chen H.M."/>
            <person name="Robbertse B."/>
            <person name="Goldberg J.M."/>
            <person name="Aoki K."/>
            <person name="Bayne E.H."/>
            <person name="Berlin A.M."/>
            <person name="Desjardins C.A."/>
            <person name="Dobbs E."/>
            <person name="Dukaj L."/>
            <person name="Fan L."/>
            <person name="FitzGerald M.G."/>
            <person name="French C."/>
            <person name="Gujja S."/>
            <person name="Hansen K."/>
            <person name="Keifenheim D."/>
            <person name="Levin J.Z."/>
            <person name="Mosher R.A."/>
            <person name="Mueller C.A."/>
            <person name="Pfiffner J."/>
            <person name="Priest M."/>
            <person name="Russ C."/>
            <person name="Smialowska A."/>
            <person name="Swoboda P."/>
            <person name="Sykes S.M."/>
            <person name="Vaughn M."/>
            <person name="Vengrova S."/>
            <person name="Yoder R."/>
            <person name="Zeng Q."/>
            <person name="Allshire R."/>
            <person name="Baulcombe D."/>
            <person name="Birren B.W."/>
            <person name="Brown W."/>
            <person name="Ekwall K."/>
            <person name="Kellis M."/>
            <person name="Leatherwood J."/>
            <person name="Levin H."/>
            <person name="Margalit H."/>
            <person name="Martienssen R."/>
            <person name="Nieduszynski C.A."/>
            <person name="Spatafora J.W."/>
            <person name="Friedman N."/>
            <person name="Dalgaard J.Z."/>
            <person name="Baumann P."/>
            <person name="Niki H."/>
            <person name="Regev A."/>
            <person name="Nusbaum C."/>
        </authorList>
    </citation>
    <scope>NUCLEOTIDE SEQUENCE [LARGE SCALE GENOMIC DNA]</scope>
    <source>
        <strain evidence="8">OY26 / ATCC MYA-4695 / CBS 11777 / NBRC 106824 / NRRL Y48691</strain>
    </source>
</reference>
<accession>S9VT24</accession>
<dbReference type="InterPro" id="IPR017907">
    <property type="entry name" value="Znf_RING_CS"/>
</dbReference>
<dbReference type="AlphaFoldDB" id="S9VT24"/>
<dbReference type="GO" id="GO:0006310">
    <property type="term" value="P:DNA recombination"/>
    <property type="evidence" value="ECO:0007669"/>
    <property type="project" value="EnsemblFungi"/>
</dbReference>
<dbReference type="InterPro" id="IPR001841">
    <property type="entry name" value="Znf_RING"/>
</dbReference>
<evidence type="ECO:0000313" key="7">
    <source>
        <dbReference type="EMBL" id="EPY49304.1"/>
    </source>
</evidence>
<evidence type="ECO:0000256" key="5">
    <source>
        <dbReference type="SAM" id="MobiDB-lite"/>
    </source>
</evidence>
<organism evidence="7 8">
    <name type="scientific">Schizosaccharomyces cryophilus (strain OY26 / ATCC MYA-4695 / CBS 11777 / NBRC 106824 / NRRL Y48691)</name>
    <name type="common">Fission yeast</name>
    <dbReference type="NCBI Taxonomy" id="653667"/>
    <lineage>
        <taxon>Eukaryota</taxon>
        <taxon>Fungi</taxon>
        <taxon>Dikarya</taxon>
        <taxon>Ascomycota</taxon>
        <taxon>Taphrinomycotina</taxon>
        <taxon>Schizosaccharomycetes</taxon>
        <taxon>Schizosaccharomycetales</taxon>
        <taxon>Schizosaccharomycetaceae</taxon>
        <taxon>Schizosaccharomyces</taxon>
    </lineage>
</organism>
<dbReference type="RefSeq" id="XP_013025876.1">
    <property type="nucleotide sequence ID" value="XM_013170422.1"/>
</dbReference>
<dbReference type="GO" id="GO:0016874">
    <property type="term" value="F:ligase activity"/>
    <property type="evidence" value="ECO:0007669"/>
    <property type="project" value="UniProtKB-KW"/>
</dbReference>
<keyword evidence="2 4" id="KW-0863">Zinc-finger</keyword>
<proteinExistence type="predicted"/>
<dbReference type="GO" id="GO:0008270">
    <property type="term" value="F:zinc ion binding"/>
    <property type="evidence" value="ECO:0007669"/>
    <property type="project" value="UniProtKB-KW"/>
</dbReference>
<name>S9VT24_SCHCR</name>
<keyword evidence="8" id="KW-1185">Reference proteome</keyword>
<dbReference type="Pfam" id="PF13920">
    <property type="entry name" value="zf-C3HC4_3"/>
    <property type="match status" value="1"/>
</dbReference>
<protein>
    <submittedName>
        <fullName evidence="7">SUMO-targeted ubiquitin-protein ligase E3 Slx8</fullName>
    </submittedName>
</protein>
<evidence type="ECO:0000256" key="1">
    <source>
        <dbReference type="ARBA" id="ARBA00022723"/>
    </source>
</evidence>
<feature type="compositionally biased region" description="Basic and acidic residues" evidence="5">
    <location>
        <begin position="48"/>
        <end position="61"/>
    </location>
</feature>
<dbReference type="PROSITE" id="PS00518">
    <property type="entry name" value="ZF_RING_1"/>
    <property type="match status" value="1"/>
</dbReference>
<evidence type="ECO:0000313" key="8">
    <source>
        <dbReference type="Proteomes" id="UP000015464"/>
    </source>
</evidence>